<keyword evidence="2" id="KW-1185">Reference proteome</keyword>
<dbReference type="EMBL" id="JAMKPW020000007">
    <property type="protein sequence ID" value="KAK8216740.1"/>
    <property type="molecule type" value="Genomic_DNA"/>
</dbReference>
<proteinExistence type="predicted"/>
<organism evidence="1 2">
    <name type="scientific">Zalaria obscura</name>
    <dbReference type="NCBI Taxonomy" id="2024903"/>
    <lineage>
        <taxon>Eukaryota</taxon>
        <taxon>Fungi</taxon>
        <taxon>Dikarya</taxon>
        <taxon>Ascomycota</taxon>
        <taxon>Pezizomycotina</taxon>
        <taxon>Dothideomycetes</taxon>
        <taxon>Dothideomycetidae</taxon>
        <taxon>Dothideales</taxon>
        <taxon>Zalariaceae</taxon>
        <taxon>Zalaria</taxon>
    </lineage>
</organism>
<protein>
    <submittedName>
        <fullName evidence="1">Uncharacterized protein</fullName>
    </submittedName>
</protein>
<comment type="caution">
    <text evidence="1">The sequence shown here is derived from an EMBL/GenBank/DDBJ whole genome shotgun (WGS) entry which is preliminary data.</text>
</comment>
<evidence type="ECO:0000313" key="2">
    <source>
        <dbReference type="Proteomes" id="UP001320706"/>
    </source>
</evidence>
<reference evidence="1" key="1">
    <citation type="submission" date="2024-02" db="EMBL/GenBank/DDBJ databases">
        <title>Metagenome Assembled Genome of Zalaria obscura JY119.</title>
        <authorList>
            <person name="Vighnesh L."/>
            <person name="Jagadeeshwari U."/>
            <person name="Venkata Ramana C."/>
            <person name="Sasikala C."/>
        </authorList>
    </citation>
    <scope>NUCLEOTIDE SEQUENCE</scope>
    <source>
        <strain evidence="1">JY119</strain>
    </source>
</reference>
<evidence type="ECO:0000313" key="1">
    <source>
        <dbReference type="EMBL" id="KAK8216740.1"/>
    </source>
</evidence>
<name>A0ACC3SNM7_9PEZI</name>
<dbReference type="Proteomes" id="UP001320706">
    <property type="component" value="Unassembled WGS sequence"/>
</dbReference>
<accession>A0ACC3SNM7</accession>
<gene>
    <name evidence="1" type="ORF">M8818_001703</name>
</gene>
<sequence length="69" mass="7433">MTNAPAASVPVRVFPRGMTGQGSEPRVPQPVKRPIWCNSLCVSRRGVWRHMEGGSNDDGEAGMLSSRAP</sequence>